<dbReference type="GO" id="GO:0005634">
    <property type="term" value="C:nucleus"/>
    <property type="evidence" value="ECO:0007669"/>
    <property type="project" value="UniProtKB-SubCell"/>
</dbReference>
<keyword evidence="6" id="KW-0378">Hydrolase</keyword>
<comment type="catalytic activity">
    <reaction evidence="14">
        <text>ATP + H2O = ADP + phosphate + H(+)</text>
        <dbReference type="Rhea" id="RHEA:13065"/>
        <dbReference type="ChEBI" id="CHEBI:15377"/>
        <dbReference type="ChEBI" id="CHEBI:15378"/>
        <dbReference type="ChEBI" id="CHEBI:30616"/>
        <dbReference type="ChEBI" id="CHEBI:43474"/>
        <dbReference type="ChEBI" id="CHEBI:456216"/>
        <dbReference type="EC" id="5.6.2.3"/>
    </reaction>
</comment>
<dbReference type="STRING" id="7395.A0A1A9UMH8"/>
<dbReference type="FunFam" id="3.40.50.300:FF:001372">
    <property type="entry name" value="ATP-dependent DNA helicase chl1"/>
    <property type="match status" value="1"/>
</dbReference>
<evidence type="ECO:0000256" key="2">
    <source>
        <dbReference type="ARBA" id="ARBA00004123"/>
    </source>
</evidence>
<keyword evidence="5" id="KW-0547">Nucleotide-binding</keyword>
<evidence type="ECO:0000256" key="5">
    <source>
        <dbReference type="ARBA" id="ARBA00022741"/>
    </source>
</evidence>
<evidence type="ECO:0000256" key="1">
    <source>
        <dbReference type="ARBA" id="ARBA00001966"/>
    </source>
</evidence>
<evidence type="ECO:0000256" key="7">
    <source>
        <dbReference type="ARBA" id="ARBA00022806"/>
    </source>
</evidence>
<dbReference type="InterPro" id="IPR045028">
    <property type="entry name" value="DinG/Rad3-like"/>
</dbReference>
<sequence length="881" mass="100443">MYARLKPLETPSDFEFPFAPYTIQQQLMQELFEILENKQIGIFESPTGTGKSLTLTCAALKWLERHENHVRLEIQERLDEVSRELIHCEKENHGAIDWFSLHAKSHEKRCELLELKDMKKLLDEYDQRLAAIKEKKNITNYSKKITRKGEISMHDSDDTEENLYSLDETEADESVDSKGSEASQSYQNVQIFFCSRTHAQLAQVMKEIKRTPYGRRVRCLPLASRQQLCVNPQVRKLNNSSMINERCLDLAKESKGSTKITASDGNGCACKKASVSRKSSKGGCPYKTQSLIENLSELAVMNNFDIEDLVQEGERLQTCPYYAARSSIPIAQIIMLPYQLLFNHKSRHQIGINLKGNIIIIDEAHNLLDTIAQMYSCEINLQQLATLQQQMQSYKLRYANKFSSANLLYINQLLFVIKRLIKLLKPSQNPASKTNHRMICTYELMSEGDFFNIDLYQLLQFCERTRLAQKLQGFIKKLEAAPQPKENQFPESSTVDILKRLEKRQQLEGNQKTLESHTLTQEDEASEGKVSQEHKSFITSFPIRFLITFLEALIEKADDGRILINIEDESSKDFCRQTGFKYILLNPGAHFEDIVKEARAIIVAGGTMQPTFELTEQLFSACPERVKLHFYDHVVSSDAVLPFAITQGPSGKNLCFNYSQRATVEALSDISAILENLCNVVPAGLVCFLPSYDYLDTIYRHLQTSGALERISKRKRVFKEPRSSTNKENCSVEELLDKYATSIKVQRDGALLLSVVGGKLSEGLNFTDDLGRGVIVVGLPYPNRQAPEMQERLRYLDSTLGSGSGKEYYENLCMKAVNQCIGRAVRHIGDYACVYLVDVRYANQNIQTKLPQWIARHIQVTTSYGQVQARTVKFFKTKNKN</sequence>
<dbReference type="GO" id="GO:0034085">
    <property type="term" value="P:establishment of sister chromatid cohesion"/>
    <property type="evidence" value="ECO:0007669"/>
    <property type="project" value="TreeGrafter"/>
</dbReference>
<feature type="compositionally biased region" description="Polar residues" evidence="15">
    <location>
        <begin position="509"/>
        <end position="519"/>
    </location>
</feature>
<keyword evidence="11" id="KW-0413">Isomerase</keyword>
<dbReference type="SMART" id="SM00491">
    <property type="entry name" value="HELICc2"/>
    <property type="match status" value="1"/>
</dbReference>
<dbReference type="PROSITE" id="PS51193">
    <property type="entry name" value="HELICASE_ATP_BIND_2"/>
    <property type="match status" value="1"/>
</dbReference>
<evidence type="ECO:0000256" key="11">
    <source>
        <dbReference type="ARBA" id="ARBA00023235"/>
    </source>
</evidence>
<dbReference type="GO" id="GO:0005524">
    <property type="term" value="F:ATP binding"/>
    <property type="evidence" value="ECO:0007669"/>
    <property type="project" value="UniProtKB-KW"/>
</dbReference>
<evidence type="ECO:0000256" key="13">
    <source>
        <dbReference type="ARBA" id="ARBA00044969"/>
    </source>
</evidence>
<evidence type="ECO:0000313" key="18">
    <source>
        <dbReference type="Proteomes" id="UP000078200"/>
    </source>
</evidence>
<dbReference type="GO" id="GO:0016818">
    <property type="term" value="F:hydrolase activity, acting on acid anhydrides, in phosphorus-containing anhydrides"/>
    <property type="evidence" value="ECO:0007669"/>
    <property type="project" value="InterPro"/>
</dbReference>
<evidence type="ECO:0000256" key="12">
    <source>
        <dbReference type="ARBA" id="ARBA00023242"/>
    </source>
</evidence>
<dbReference type="SMART" id="SM00488">
    <property type="entry name" value="DEXDc2"/>
    <property type="match status" value="1"/>
</dbReference>
<keyword evidence="4" id="KW-0479">Metal-binding</keyword>
<comment type="subcellular location">
    <subcellularLocation>
        <location evidence="2">Nucleus</location>
    </subcellularLocation>
</comment>
<keyword evidence="7" id="KW-0347">Helicase</keyword>
<feature type="region of interest" description="Disordered" evidence="15">
    <location>
        <begin position="509"/>
        <end position="528"/>
    </location>
</feature>
<protein>
    <recommendedName>
        <fullName evidence="13">DNA 5'-3' helicase</fullName>
        <ecNumber evidence="13">5.6.2.3</ecNumber>
    </recommendedName>
</protein>
<dbReference type="InterPro" id="IPR014013">
    <property type="entry name" value="Helic_SF1/SF2_ATP-bd_DinG/Rad3"/>
</dbReference>
<dbReference type="InterPro" id="IPR027417">
    <property type="entry name" value="P-loop_NTPase"/>
</dbReference>
<dbReference type="InterPro" id="IPR010614">
    <property type="entry name" value="RAD3-like_helicase_DEAD"/>
</dbReference>
<dbReference type="Pfam" id="PF06733">
    <property type="entry name" value="DEAD_2"/>
    <property type="match status" value="1"/>
</dbReference>
<evidence type="ECO:0000256" key="8">
    <source>
        <dbReference type="ARBA" id="ARBA00022840"/>
    </source>
</evidence>
<reference evidence="17" key="1">
    <citation type="submission" date="2020-05" db="UniProtKB">
        <authorList>
            <consortium name="EnsemblMetazoa"/>
        </authorList>
    </citation>
    <scope>IDENTIFICATION</scope>
    <source>
        <strain evidence="17">TTRI</strain>
    </source>
</reference>
<dbReference type="GO" id="GO:0051536">
    <property type="term" value="F:iron-sulfur cluster binding"/>
    <property type="evidence" value="ECO:0007669"/>
    <property type="project" value="UniProtKB-KW"/>
</dbReference>
<dbReference type="PANTHER" id="PTHR11472:SF41">
    <property type="entry name" value="ATP-DEPENDENT DNA HELICASE DDX11-RELATED"/>
    <property type="match status" value="1"/>
</dbReference>
<evidence type="ECO:0000259" key="16">
    <source>
        <dbReference type="PROSITE" id="PS51193"/>
    </source>
</evidence>
<dbReference type="InterPro" id="IPR013020">
    <property type="entry name" value="Rad3/Chl1-like"/>
</dbReference>
<dbReference type="GO" id="GO:0046872">
    <property type="term" value="F:metal ion binding"/>
    <property type="evidence" value="ECO:0007669"/>
    <property type="project" value="UniProtKB-KW"/>
</dbReference>
<dbReference type="GO" id="GO:0043139">
    <property type="term" value="F:5'-3' DNA helicase activity"/>
    <property type="evidence" value="ECO:0007669"/>
    <property type="project" value="UniProtKB-EC"/>
</dbReference>
<keyword evidence="18" id="KW-1185">Reference proteome</keyword>
<accession>A0A1A9UMH8</accession>
<comment type="similarity">
    <text evidence="3">Belongs to the DEAD box helicase family. DEAH subfamily. DDX11/CHL1 sub-subfamily.</text>
</comment>
<evidence type="ECO:0000256" key="14">
    <source>
        <dbReference type="ARBA" id="ARBA00048954"/>
    </source>
</evidence>
<dbReference type="AlphaFoldDB" id="A0A1A9UMH8"/>
<dbReference type="Pfam" id="PF13307">
    <property type="entry name" value="Helicase_C_2"/>
    <property type="match status" value="1"/>
</dbReference>
<dbReference type="InterPro" id="IPR014001">
    <property type="entry name" value="Helicase_ATP-bd"/>
</dbReference>
<evidence type="ECO:0000313" key="17">
    <source>
        <dbReference type="EnsemblMetazoa" id="GAUT009395-PA"/>
    </source>
</evidence>
<keyword evidence="8" id="KW-0067">ATP-binding</keyword>
<comment type="cofactor">
    <cofactor evidence="1">
        <name>[4Fe-4S] cluster</name>
        <dbReference type="ChEBI" id="CHEBI:49883"/>
    </cofactor>
</comment>
<dbReference type="EC" id="5.6.2.3" evidence="13"/>
<evidence type="ECO:0000256" key="3">
    <source>
        <dbReference type="ARBA" id="ARBA00008435"/>
    </source>
</evidence>
<feature type="domain" description="Helicase ATP-binding" evidence="16">
    <location>
        <begin position="10"/>
        <end position="414"/>
    </location>
</feature>
<evidence type="ECO:0000256" key="6">
    <source>
        <dbReference type="ARBA" id="ARBA00022801"/>
    </source>
</evidence>
<dbReference type="Gene3D" id="3.40.50.300">
    <property type="entry name" value="P-loop containing nucleotide triphosphate hydrolases"/>
    <property type="match status" value="2"/>
</dbReference>
<organism evidence="17 18">
    <name type="scientific">Glossina austeni</name>
    <name type="common">Savannah tsetse fly</name>
    <dbReference type="NCBI Taxonomy" id="7395"/>
    <lineage>
        <taxon>Eukaryota</taxon>
        <taxon>Metazoa</taxon>
        <taxon>Ecdysozoa</taxon>
        <taxon>Arthropoda</taxon>
        <taxon>Hexapoda</taxon>
        <taxon>Insecta</taxon>
        <taxon>Pterygota</taxon>
        <taxon>Neoptera</taxon>
        <taxon>Endopterygota</taxon>
        <taxon>Diptera</taxon>
        <taxon>Brachycera</taxon>
        <taxon>Muscomorpha</taxon>
        <taxon>Hippoboscoidea</taxon>
        <taxon>Glossinidae</taxon>
        <taxon>Glossina</taxon>
    </lineage>
</organism>
<dbReference type="Proteomes" id="UP000078200">
    <property type="component" value="Unassembled WGS sequence"/>
</dbReference>
<dbReference type="SMART" id="SM00487">
    <property type="entry name" value="DEXDc"/>
    <property type="match status" value="1"/>
</dbReference>
<evidence type="ECO:0000256" key="10">
    <source>
        <dbReference type="ARBA" id="ARBA00023014"/>
    </source>
</evidence>
<keyword evidence="10" id="KW-0411">Iron-sulfur</keyword>
<dbReference type="SUPFAM" id="SSF52540">
    <property type="entry name" value="P-loop containing nucleoside triphosphate hydrolases"/>
    <property type="match status" value="1"/>
</dbReference>
<dbReference type="InterPro" id="IPR006554">
    <property type="entry name" value="Helicase-like_DEXD_c2"/>
</dbReference>
<dbReference type="NCBIfam" id="TIGR00604">
    <property type="entry name" value="rad3"/>
    <property type="match status" value="1"/>
</dbReference>
<keyword evidence="12" id="KW-0539">Nucleus</keyword>
<dbReference type="InterPro" id="IPR006555">
    <property type="entry name" value="ATP-dep_Helicase_C"/>
</dbReference>
<evidence type="ECO:0000256" key="15">
    <source>
        <dbReference type="SAM" id="MobiDB-lite"/>
    </source>
</evidence>
<proteinExistence type="inferred from homology"/>
<dbReference type="EnsemblMetazoa" id="GAUT009395-RA">
    <property type="protein sequence ID" value="GAUT009395-PA"/>
    <property type="gene ID" value="GAUT009395"/>
</dbReference>
<evidence type="ECO:0000256" key="4">
    <source>
        <dbReference type="ARBA" id="ARBA00022723"/>
    </source>
</evidence>
<dbReference type="CDD" id="cd18788">
    <property type="entry name" value="SF2_C_XPD"/>
    <property type="match status" value="1"/>
</dbReference>
<dbReference type="GO" id="GO:0003677">
    <property type="term" value="F:DNA binding"/>
    <property type="evidence" value="ECO:0007669"/>
    <property type="project" value="InterPro"/>
</dbReference>
<dbReference type="PANTHER" id="PTHR11472">
    <property type="entry name" value="DNA REPAIR DEAD HELICASE RAD3/XP-D SUBFAMILY MEMBER"/>
    <property type="match status" value="1"/>
</dbReference>
<keyword evidence="9" id="KW-0408">Iron</keyword>
<name>A0A1A9UMH8_GLOAU</name>
<dbReference type="GO" id="GO:0006139">
    <property type="term" value="P:nucleobase-containing compound metabolic process"/>
    <property type="evidence" value="ECO:0007669"/>
    <property type="project" value="InterPro"/>
</dbReference>
<evidence type="ECO:0000256" key="9">
    <source>
        <dbReference type="ARBA" id="ARBA00023004"/>
    </source>
</evidence>
<dbReference type="VEuPathDB" id="VectorBase:GAUT009395"/>